<evidence type="ECO:0000256" key="3">
    <source>
        <dbReference type="ARBA" id="ARBA00006462"/>
    </source>
</evidence>
<dbReference type="STRING" id="1507870.A0A1V8S7D3"/>
<gene>
    <name evidence="14" type="ORF">B0A48_18722</name>
</gene>
<keyword evidence="7" id="KW-0812">Transmembrane</keyword>
<comment type="similarity">
    <text evidence="3">Belongs to the glycosyltransferase 31 family. Beta3-Gal-T subfamily.</text>
</comment>
<protein>
    <recommendedName>
        <fullName evidence="4">N-acetylgalactosaminide beta-1,3-galactosyltransferase</fullName>
        <ecNumber evidence="4">2.4.1.122</ecNumber>
    </recommendedName>
</protein>
<dbReference type="Proteomes" id="UP000192596">
    <property type="component" value="Unassembled WGS sequence"/>
</dbReference>
<keyword evidence="15" id="KW-1185">Reference proteome</keyword>
<evidence type="ECO:0000256" key="4">
    <source>
        <dbReference type="ARBA" id="ARBA00012557"/>
    </source>
</evidence>
<evidence type="ECO:0000313" key="14">
    <source>
        <dbReference type="EMBL" id="OQN95144.1"/>
    </source>
</evidence>
<dbReference type="PANTHER" id="PTHR23033:SF47">
    <property type="entry name" value="APPLE DOMAIN-CONTAINING PROTEIN-RELATED"/>
    <property type="match status" value="1"/>
</dbReference>
<keyword evidence="6" id="KW-0808">Transferase</keyword>
<evidence type="ECO:0000256" key="7">
    <source>
        <dbReference type="ARBA" id="ARBA00022692"/>
    </source>
</evidence>
<reference evidence="15" key="1">
    <citation type="submission" date="2017-03" db="EMBL/GenBank/DDBJ databases">
        <title>Genomes of endolithic fungi from Antarctica.</title>
        <authorList>
            <person name="Coleine C."/>
            <person name="Masonjones S."/>
            <person name="Stajich J.E."/>
        </authorList>
    </citation>
    <scope>NUCLEOTIDE SEQUENCE [LARGE SCALE GENOMIC DNA]</scope>
    <source>
        <strain evidence="15">CCFEE 5527</strain>
    </source>
</reference>
<keyword evidence="10" id="KW-1133">Transmembrane helix</keyword>
<dbReference type="GO" id="GO:0000166">
    <property type="term" value="F:nucleotide binding"/>
    <property type="evidence" value="ECO:0007669"/>
    <property type="project" value="UniProtKB-KW"/>
</dbReference>
<evidence type="ECO:0000256" key="10">
    <source>
        <dbReference type="ARBA" id="ARBA00022989"/>
    </source>
</evidence>
<dbReference type="PANTHER" id="PTHR23033">
    <property type="entry name" value="BETA1,3-GALACTOSYLTRANSFERASE"/>
    <property type="match status" value="1"/>
</dbReference>
<evidence type="ECO:0000256" key="12">
    <source>
        <dbReference type="SAM" id="MobiDB-lite"/>
    </source>
</evidence>
<accession>A0A1V8S7D3</accession>
<keyword evidence="5" id="KW-0328">Glycosyltransferase</keyword>
<proteinExistence type="inferred from homology"/>
<keyword evidence="11" id="KW-0472">Membrane</keyword>
<dbReference type="AlphaFoldDB" id="A0A1V8S7D3"/>
<dbReference type="Pfam" id="PF02434">
    <property type="entry name" value="Fringe"/>
    <property type="match status" value="1"/>
</dbReference>
<name>A0A1V8S7D3_9PEZI</name>
<dbReference type="GO" id="GO:0016020">
    <property type="term" value="C:membrane"/>
    <property type="evidence" value="ECO:0007669"/>
    <property type="project" value="UniProtKB-SubCell"/>
</dbReference>
<comment type="caution">
    <text evidence="14">The sequence shown here is derived from an EMBL/GenBank/DDBJ whole genome shotgun (WGS) entry which is preliminary data.</text>
</comment>
<keyword evidence="9" id="KW-0735">Signal-anchor</keyword>
<evidence type="ECO:0000313" key="15">
    <source>
        <dbReference type="Proteomes" id="UP000192596"/>
    </source>
</evidence>
<evidence type="ECO:0000256" key="11">
    <source>
        <dbReference type="ARBA" id="ARBA00023136"/>
    </source>
</evidence>
<evidence type="ECO:0000256" key="6">
    <source>
        <dbReference type="ARBA" id="ARBA00022679"/>
    </source>
</evidence>
<feature type="region of interest" description="Disordered" evidence="12">
    <location>
        <begin position="76"/>
        <end position="95"/>
    </location>
</feature>
<dbReference type="OrthoDB" id="414175at2759"/>
<evidence type="ECO:0000256" key="1">
    <source>
        <dbReference type="ARBA" id="ARBA00004606"/>
    </source>
</evidence>
<evidence type="ECO:0000259" key="13">
    <source>
        <dbReference type="Pfam" id="PF02434"/>
    </source>
</evidence>
<evidence type="ECO:0000256" key="9">
    <source>
        <dbReference type="ARBA" id="ARBA00022968"/>
    </source>
</evidence>
<dbReference type="GO" id="GO:0016263">
    <property type="term" value="F:glycoprotein-N-acetylgalactosamine 3-beta-galactosyltransferase activity"/>
    <property type="evidence" value="ECO:0007669"/>
    <property type="project" value="UniProtKB-EC"/>
</dbReference>
<dbReference type="InterPro" id="IPR026050">
    <property type="entry name" value="C1GALT1/C1GALT1_chp1"/>
</dbReference>
<keyword evidence="8" id="KW-0547">Nucleotide-binding</keyword>
<feature type="domain" description="Fringe-like glycosyltransferase" evidence="13">
    <location>
        <begin position="219"/>
        <end position="325"/>
    </location>
</feature>
<evidence type="ECO:0000256" key="8">
    <source>
        <dbReference type="ARBA" id="ARBA00022741"/>
    </source>
</evidence>
<dbReference type="EC" id="2.4.1.122" evidence="4"/>
<sequence>MRVLSTNSWPRSGLGKILLTALVVVLFMVVSRHYIPSVHDSAEQVVSKYAPELHIERPRPSRVPFEEVLHDAPEKQILTHSPSAPPPIPTSSSKLSLRGCPVIPNSDDYLISMKTGATELFAKLPEQLLTSLRCVPNYMIFSDIEQEMGDYHIYSSLEDVSDKYKYSHRDFDFYRRLLDLAAKGQDLSLMKITKQAAGSAWDLDKWKFLPITHKVYTEQPNVKWYIFLEADSYMAWTNVLELLSLYDPDEPWYLGSTHFFGDVAFAHGGMGYFISNRAMRDLHRIYDGKHINEWEKRISEGCCGDVELAAILSEAGVNITSVPGLYGESITWFEWDQGRWCEPALSWHHVGSHDVEALWQFESKLLTQEVSHYVYKDLFHKLVEPHLAHTREDWDNMSRDRIMTGSSGLHPDEGRRYKLKTSVGDMDEEEQEDALRDLGDEEKELALDEGFYMKKMRWGELSESEQEDAWNEFSDLEKEAHTSLGACKAACEDWDECIQFFYMTDRCHLHRTVRLGHYMHASAGSEDGDDDEEPVRTTSGWMMDRVRDLKDRVGTCKSVPEWMKDYAENELTKHDE</sequence>
<dbReference type="EMBL" id="NAJO01000155">
    <property type="protein sequence ID" value="OQN95144.1"/>
    <property type="molecule type" value="Genomic_DNA"/>
</dbReference>
<dbReference type="InterPro" id="IPR003378">
    <property type="entry name" value="Fringe-like_glycosylTrfase"/>
</dbReference>
<dbReference type="InParanoid" id="A0A1V8S7D3"/>
<evidence type="ECO:0000256" key="2">
    <source>
        <dbReference type="ARBA" id="ARBA00004922"/>
    </source>
</evidence>
<evidence type="ECO:0000256" key="5">
    <source>
        <dbReference type="ARBA" id="ARBA00022676"/>
    </source>
</evidence>
<organism evidence="14 15">
    <name type="scientific">Cryoendolithus antarcticus</name>
    <dbReference type="NCBI Taxonomy" id="1507870"/>
    <lineage>
        <taxon>Eukaryota</taxon>
        <taxon>Fungi</taxon>
        <taxon>Dikarya</taxon>
        <taxon>Ascomycota</taxon>
        <taxon>Pezizomycotina</taxon>
        <taxon>Dothideomycetes</taxon>
        <taxon>Dothideomycetidae</taxon>
        <taxon>Cladosporiales</taxon>
        <taxon>Cladosporiaceae</taxon>
        <taxon>Cryoendolithus</taxon>
    </lineage>
</organism>
<dbReference type="Gene3D" id="3.90.550.50">
    <property type="match status" value="1"/>
</dbReference>
<comment type="subcellular location">
    <subcellularLocation>
        <location evidence="1">Membrane</location>
        <topology evidence="1">Single-pass type II membrane protein</topology>
    </subcellularLocation>
</comment>
<comment type="pathway">
    <text evidence="2">Protein modification; protein glycosylation.</text>
</comment>